<dbReference type="SUPFAM" id="SSF55298">
    <property type="entry name" value="YjgF-like"/>
    <property type="match status" value="1"/>
</dbReference>
<accession>A0A507C703</accession>
<evidence type="ECO:0000313" key="1">
    <source>
        <dbReference type="EMBL" id="TPX35281.1"/>
    </source>
</evidence>
<sequence>MVSKTGLVHRNFGPVSGFPFSQAVLDGDYAHLSGVLSAPEGKVTPGTADFETTQCMKQIVFMLTELGLTVSDLTRVNLYITNLDDFQEINAAYMKFFPEKLFPARTCVAVAKLLGGTRIEIEATARIIKHSM</sequence>
<dbReference type="InterPro" id="IPR035959">
    <property type="entry name" value="RutC-like_sf"/>
</dbReference>
<dbReference type="PANTHER" id="PTHR11803:SF39">
    <property type="entry name" value="2-IMINOBUTANOATE_2-IMINOPROPANOATE DEAMINASE"/>
    <property type="match status" value="1"/>
</dbReference>
<dbReference type="GO" id="GO:0005829">
    <property type="term" value="C:cytosol"/>
    <property type="evidence" value="ECO:0007669"/>
    <property type="project" value="TreeGrafter"/>
</dbReference>
<dbReference type="EMBL" id="QEAO01000009">
    <property type="protein sequence ID" value="TPX35281.1"/>
    <property type="molecule type" value="Genomic_DNA"/>
</dbReference>
<organism evidence="1 2">
    <name type="scientific">Synchytrium microbalum</name>
    <dbReference type="NCBI Taxonomy" id="1806994"/>
    <lineage>
        <taxon>Eukaryota</taxon>
        <taxon>Fungi</taxon>
        <taxon>Fungi incertae sedis</taxon>
        <taxon>Chytridiomycota</taxon>
        <taxon>Chytridiomycota incertae sedis</taxon>
        <taxon>Chytridiomycetes</taxon>
        <taxon>Synchytriales</taxon>
        <taxon>Synchytriaceae</taxon>
        <taxon>Synchytrium</taxon>
    </lineage>
</organism>
<dbReference type="InterPro" id="IPR006175">
    <property type="entry name" value="YjgF/YER057c/UK114"/>
</dbReference>
<dbReference type="AlphaFoldDB" id="A0A507C703"/>
<dbReference type="CDD" id="cd00448">
    <property type="entry name" value="YjgF_YER057c_UK114_family"/>
    <property type="match status" value="1"/>
</dbReference>
<dbReference type="GeneID" id="42003463"/>
<name>A0A507C703_9FUNG</name>
<protein>
    <recommendedName>
        <fullName evidence="3">2-iminobutanoate/2-iminopropanoate deaminase</fullName>
    </recommendedName>
</protein>
<comment type="caution">
    <text evidence="1">The sequence shown here is derived from an EMBL/GenBank/DDBJ whole genome shotgun (WGS) entry which is preliminary data.</text>
</comment>
<evidence type="ECO:0008006" key="3">
    <source>
        <dbReference type="Google" id="ProtNLM"/>
    </source>
</evidence>
<gene>
    <name evidence="1" type="ORF">SmJEL517_g02238</name>
</gene>
<dbReference type="Proteomes" id="UP000319731">
    <property type="component" value="Unassembled WGS sequence"/>
</dbReference>
<dbReference type="STRING" id="1806994.A0A507C703"/>
<dbReference type="RefSeq" id="XP_031025808.1">
    <property type="nucleotide sequence ID" value="XM_031168166.1"/>
</dbReference>
<keyword evidence="2" id="KW-1185">Reference proteome</keyword>
<dbReference type="Pfam" id="PF01042">
    <property type="entry name" value="Ribonuc_L-PSP"/>
    <property type="match status" value="1"/>
</dbReference>
<dbReference type="PANTHER" id="PTHR11803">
    <property type="entry name" value="2-IMINOBUTANOATE/2-IMINOPROPANOATE DEAMINASE RIDA"/>
    <property type="match status" value="1"/>
</dbReference>
<evidence type="ECO:0000313" key="2">
    <source>
        <dbReference type="Proteomes" id="UP000319731"/>
    </source>
</evidence>
<dbReference type="GO" id="GO:0019239">
    <property type="term" value="F:deaminase activity"/>
    <property type="evidence" value="ECO:0007669"/>
    <property type="project" value="TreeGrafter"/>
</dbReference>
<reference evidence="1 2" key="1">
    <citation type="journal article" date="2019" name="Sci. Rep.">
        <title>Comparative genomics of chytrid fungi reveal insights into the obligate biotrophic and pathogenic lifestyle of Synchytrium endobioticum.</title>
        <authorList>
            <person name="van de Vossenberg B.T.L.H."/>
            <person name="Warris S."/>
            <person name="Nguyen H.D.T."/>
            <person name="van Gent-Pelzer M.P.E."/>
            <person name="Joly D.L."/>
            <person name="van de Geest H.C."/>
            <person name="Bonants P.J.M."/>
            <person name="Smith D.S."/>
            <person name="Levesque C.A."/>
            <person name="van der Lee T.A.J."/>
        </authorList>
    </citation>
    <scope>NUCLEOTIDE SEQUENCE [LARGE SCALE GENOMIC DNA]</scope>
    <source>
        <strain evidence="1 2">JEL517</strain>
    </source>
</reference>
<dbReference type="OrthoDB" id="309640at2759"/>
<proteinExistence type="predicted"/>
<dbReference type="Gene3D" id="3.30.1330.40">
    <property type="entry name" value="RutC-like"/>
    <property type="match status" value="1"/>
</dbReference>